<reference evidence="3 4" key="1">
    <citation type="journal article" date="2013" name="Genome Announc.">
        <title>Draft Genome Sequence of Streptomyces gancidicus Strain BKS 13-15.</title>
        <authorList>
            <person name="Kumar S."/>
            <person name="Kaur N."/>
            <person name="Singh N.K."/>
            <person name="Raghava G.P."/>
            <person name="Mayilraj S."/>
        </authorList>
    </citation>
    <scope>NUCLEOTIDE SEQUENCE [LARGE SCALE GENOMIC DNA]</scope>
    <source>
        <strain evidence="3 4">BKS 13-15</strain>
    </source>
</reference>
<feature type="compositionally biased region" description="Low complexity" evidence="1">
    <location>
        <begin position="453"/>
        <end position="477"/>
    </location>
</feature>
<dbReference type="PANTHER" id="PTHR39184:SF1">
    <property type="entry name" value="PBSX PHAGE TERMINASE LARGE SUBUNIT"/>
    <property type="match status" value="1"/>
</dbReference>
<gene>
    <name evidence="3" type="ORF">H114_32694</name>
</gene>
<feature type="compositionally biased region" description="Gly residues" evidence="1">
    <location>
        <begin position="480"/>
        <end position="493"/>
    </location>
</feature>
<evidence type="ECO:0000259" key="2">
    <source>
        <dbReference type="Pfam" id="PF04466"/>
    </source>
</evidence>
<dbReference type="Proteomes" id="UP000011732">
    <property type="component" value="Unassembled WGS sequence"/>
</dbReference>
<name>M3CSB4_STREZ</name>
<dbReference type="Pfam" id="PF04466">
    <property type="entry name" value="Terminase_3"/>
    <property type="match status" value="1"/>
</dbReference>
<evidence type="ECO:0000256" key="1">
    <source>
        <dbReference type="SAM" id="MobiDB-lite"/>
    </source>
</evidence>
<sequence length="493" mass="54649">MTAPADEQRKRVRFEARGAHRELLRCRDTEVAAVGRAGSGKTLAACFKLHLSAMQVPGLRGLMLRATHTSLTATTLVSFQRYVAAAALADGTVRWFGGSGKDPAAFRYSNGSTILVAGGDRPEKFLSADLDRIFVDEGVEISLDLWETLITRLRGKAPTYKQIMLATNPSHPQHWIKRRADEGRLTMITSGHRDNPAYVLPDGTLTPEGRDYLSKLEALTGVRRQRLKEGRWTAAEGVVYEEWDDTVHVVDRFDVPAEWPRIWGVDFGFTNPFTWQCWAIDPDGRLYLYRELYMTRRTVDQHARQMLDLVTVEGDDGVREWTEPRPVAVVCDHDAGDRAVLERELGLATTAAHKAVRPGIQAVKTRLRAAGDGKPRLYVMRDVLVERDEQLAEAKKPLSFVDEVPGYVWAQPKGTVASNKAEPEEPVKVDDHGCDTCRYVVAELDLVGEGRIQSPARRAQQQAPGRGRASSASRYSRPVGGPGGTGGGGRSRR</sequence>
<protein>
    <submittedName>
        <fullName evidence="3">Phage terminase large subunit</fullName>
    </submittedName>
</protein>
<evidence type="ECO:0000313" key="4">
    <source>
        <dbReference type="Proteomes" id="UP000011732"/>
    </source>
</evidence>
<dbReference type="PATRIC" id="fig|1284664.3.peg.6546"/>
<dbReference type="Gene3D" id="3.30.420.280">
    <property type="match status" value="1"/>
</dbReference>
<proteinExistence type="predicted"/>
<dbReference type="PANTHER" id="PTHR39184">
    <property type="match status" value="1"/>
</dbReference>
<dbReference type="AlphaFoldDB" id="M3CSB4"/>
<accession>M3CSB4</accession>
<dbReference type="InterPro" id="IPR052380">
    <property type="entry name" value="Viral_DNA_packaging_terminase"/>
</dbReference>
<evidence type="ECO:0000313" key="3">
    <source>
        <dbReference type="EMBL" id="EMF20400.1"/>
    </source>
</evidence>
<feature type="domain" description="Phage terminase large subunit N-terminal" evidence="2">
    <location>
        <begin position="33"/>
        <end position="196"/>
    </location>
</feature>
<dbReference type="InterPro" id="IPR027417">
    <property type="entry name" value="P-loop_NTPase"/>
</dbReference>
<feature type="region of interest" description="Disordered" evidence="1">
    <location>
        <begin position="451"/>
        <end position="493"/>
    </location>
</feature>
<organism evidence="3 4">
    <name type="scientific">Streptomyces gancidicus BKS 13-15</name>
    <dbReference type="NCBI Taxonomy" id="1284664"/>
    <lineage>
        <taxon>Bacteria</taxon>
        <taxon>Bacillati</taxon>
        <taxon>Actinomycetota</taxon>
        <taxon>Actinomycetes</taxon>
        <taxon>Kitasatosporales</taxon>
        <taxon>Streptomycetaceae</taxon>
        <taxon>Streptomyces</taxon>
        <taxon>Streptomyces pseudogriseolus group</taxon>
    </lineage>
</organism>
<dbReference type="RefSeq" id="WP_006136766.1">
    <property type="nucleotide sequence ID" value="NZ_AOHP01000169.1"/>
</dbReference>
<dbReference type="EMBL" id="AOHP01000169">
    <property type="protein sequence ID" value="EMF20400.1"/>
    <property type="molecule type" value="Genomic_DNA"/>
</dbReference>
<comment type="caution">
    <text evidence="3">The sequence shown here is derived from an EMBL/GenBank/DDBJ whole genome shotgun (WGS) entry which is preliminary data.</text>
</comment>
<dbReference type="Gene3D" id="3.40.50.300">
    <property type="entry name" value="P-loop containing nucleotide triphosphate hydrolases"/>
    <property type="match status" value="1"/>
</dbReference>
<dbReference type="InterPro" id="IPR035412">
    <property type="entry name" value="Terminase_L_N"/>
</dbReference>
<dbReference type="SUPFAM" id="SSF52540">
    <property type="entry name" value="P-loop containing nucleoside triphosphate hydrolases"/>
    <property type="match status" value="1"/>
</dbReference>
<keyword evidence="4" id="KW-1185">Reference proteome</keyword>